<dbReference type="GO" id="GO:0006672">
    <property type="term" value="P:ceramide metabolic process"/>
    <property type="evidence" value="ECO:0007669"/>
    <property type="project" value="TreeGrafter"/>
</dbReference>
<dbReference type="STRING" id="1676925.ENSPKIP00000036125"/>
<keyword evidence="4" id="KW-1185">Reference proteome</keyword>
<dbReference type="Gene3D" id="3.40.50.10330">
    <property type="entry name" value="Probable inorganic polyphosphate/atp-NAD kinase, domain 1"/>
    <property type="match status" value="1"/>
</dbReference>
<evidence type="ECO:0000259" key="2">
    <source>
        <dbReference type="PROSITE" id="PS50146"/>
    </source>
</evidence>
<dbReference type="InterPro" id="IPR045363">
    <property type="entry name" value="CERK_C"/>
</dbReference>
<dbReference type="AlphaFoldDB" id="A0A3B3T0D8"/>
<dbReference type="PANTHER" id="PTHR12358">
    <property type="entry name" value="SPHINGOSINE KINASE"/>
    <property type="match status" value="1"/>
</dbReference>
<protein>
    <submittedName>
        <fullName evidence="3">Ceramide kinase</fullName>
    </submittedName>
</protein>
<feature type="region of interest" description="Disordered" evidence="1">
    <location>
        <begin position="365"/>
        <end position="384"/>
    </location>
</feature>
<dbReference type="Gene3D" id="2.60.200.40">
    <property type="match status" value="1"/>
</dbReference>
<dbReference type="Ensembl" id="ENSPKIT00000017065.1">
    <property type="protein sequence ID" value="ENSPKIP00000036125.1"/>
    <property type="gene ID" value="ENSPKIG00000014809.1"/>
</dbReference>
<dbReference type="InterPro" id="IPR057465">
    <property type="entry name" value="CERK_PH"/>
</dbReference>
<sequence length="542" mass="60741">MEEPECLLSSRFFLKSTIFEVNLSRIRLTWRNLQTKAASGSHNTSNKFKVVSGSVPVCEIIAVYEAQGISPIKNGQRWTQEQEKACQGAFTVSYVEREGQHHWRPRDVTFHWPDTPTCRHWVSTIREQISLLNHRPKRLLVYINPNSGKRQAKQIYEQRVAPLFSRASVSTHVIVTRDRDHAKDHLASDADLTKYDGVVCVGGDGMFSEVLHGLLTRTQRDAGVDQNSAEQNPAPCGIRVGIIPAGSTDCICYASVGTNDPVTSALHIIVGDSHALDVCSVHHRNKFLRYSVSMLGYGFYGDVLMDSEKKRWMGPVRYSVSGFTTFLAHHSYEGTVYFLPATDVSGSPRDKTKCRAGCLPCQRDGRPLSDDSGKDKETPNKDHHHGWQMIQGKFLAINAASMSCACPRSPEGLSPAAHLSDGTTDLILVRDCSHFNFLRHLYRHTNTDDQFDLGFVEVHRIRRFRFVPGNDLEPEWKGDRPIQFSPSYGCQPTWGRWSCDGEVLHQATIEVGVHCGLIQLFARGIEAQEGFQEQSTPSTQTV</sequence>
<evidence type="ECO:0000256" key="1">
    <source>
        <dbReference type="SAM" id="MobiDB-lite"/>
    </source>
</evidence>
<name>A0A3B3T0D8_9TELE</name>
<organism evidence="3 4">
    <name type="scientific">Paramormyrops kingsleyae</name>
    <dbReference type="NCBI Taxonomy" id="1676925"/>
    <lineage>
        <taxon>Eukaryota</taxon>
        <taxon>Metazoa</taxon>
        <taxon>Chordata</taxon>
        <taxon>Craniata</taxon>
        <taxon>Vertebrata</taxon>
        <taxon>Euteleostomi</taxon>
        <taxon>Actinopterygii</taxon>
        <taxon>Neopterygii</taxon>
        <taxon>Teleostei</taxon>
        <taxon>Osteoglossocephala</taxon>
        <taxon>Osteoglossomorpha</taxon>
        <taxon>Osteoglossiformes</taxon>
        <taxon>Mormyridae</taxon>
        <taxon>Paramormyrops</taxon>
    </lineage>
</organism>
<dbReference type="SUPFAM" id="SSF111331">
    <property type="entry name" value="NAD kinase/diacylglycerol kinase-like"/>
    <property type="match status" value="1"/>
</dbReference>
<reference evidence="3" key="2">
    <citation type="submission" date="2025-09" db="UniProtKB">
        <authorList>
            <consortium name="Ensembl"/>
        </authorList>
    </citation>
    <scope>IDENTIFICATION</scope>
</reference>
<dbReference type="Pfam" id="PF25382">
    <property type="entry name" value="PH_CERK"/>
    <property type="match status" value="1"/>
</dbReference>
<dbReference type="GO" id="GO:0001729">
    <property type="term" value="F:ceramide kinase activity"/>
    <property type="evidence" value="ECO:0007669"/>
    <property type="project" value="TreeGrafter"/>
</dbReference>
<dbReference type="InterPro" id="IPR016064">
    <property type="entry name" value="NAD/diacylglycerol_kinase_sf"/>
</dbReference>
<dbReference type="Pfam" id="PF19280">
    <property type="entry name" value="CERK_C"/>
    <property type="match status" value="1"/>
</dbReference>
<dbReference type="OrthoDB" id="530923at2759"/>
<dbReference type="InterPro" id="IPR001206">
    <property type="entry name" value="Diacylglycerol_kinase_cat_dom"/>
</dbReference>
<dbReference type="GO" id="GO:0016020">
    <property type="term" value="C:membrane"/>
    <property type="evidence" value="ECO:0007669"/>
    <property type="project" value="GOC"/>
</dbReference>
<dbReference type="GeneTree" id="ENSGT00940000156976"/>
<feature type="compositionally biased region" description="Basic and acidic residues" evidence="1">
    <location>
        <begin position="365"/>
        <end position="381"/>
    </location>
</feature>
<dbReference type="InterPro" id="IPR050187">
    <property type="entry name" value="Lipid_Phosphate_FormReg"/>
</dbReference>
<dbReference type="Pfam" id="PF00781">
    <property type="entry name" value="DAGK_cat"/>
    <property type="match status" value="1"/>
</dbReference>
<evidence type="ECO:0000313" key="4">
    <source>
        <dbReference type="Proteomes" id="UP000261540"/>
    </source>
</evidence>
<evidence type="ECO:0000313" key="3">
    <source>
        <dbReference type="Ensembl" id="ENSPKIP00000036125.1"/>
    </source>
</evidence>
<feature type="domain" description="DAGKc" evidence="2">
    <location>
        <begin position="134"/>
        <end position="285"/>
    </location>
</feature>
<accession>A0A3B3T0D8</accession>
<dbReference type="InterPro" id="IPR017438">
    <property type="entry name" value="ATP-NAD_kinase_N"/>
</dbReference>
<dbReference type="Proteomes" id="UP000261540">
    <property type="component" value="Unplaced"/>
</dbReference>
<reference evidence="3" key="1">
    <citation type="submission" date="2025-08" db="UniProtKB">
        <authorList>
            <consortium name="Ensembl"/>
        </authorList>
    </citation>
    <scope>IDENTIFICATION</scope>
</reference>
<dbReference type="SMART" id="SM00046">
    <property type="entry name" value="DAGKc"/>
    <property type="match status" value="1"/>
</dbReference>
<dbReference type="PANTHER" id="PTHR12358:SF25">
    <property type="entry name" value="CERAMIDE KINASE"/>
    <property type="match status" value="1"/>
</dbReference>
<dbReference type="PROSITE" id="PS50146">
    <property type="entry name" value="DAGK"/>
    <property type="match status" value="1"/>
</dbReference>
<proteinExistence type="predicted"/>